<evidence type="ECO:0000256" key="5">
    <source>
        <dbReference type="ARBA" id="ARBA00023239"/>
    </source>
</evidence>
<dbReference type="SUPFAM" id="SSF53383">
    <property type="entry name" value="PLP-dependent transferases"/>
    <property type="match status" value="1"/>
</dbReference>
<dbReference type="EC" id="4.1.1.15" evidence="3"/>
<evidence type="ECO:0000256" key="7">
    <source>
        <dbReference type="PIRSR" id="PIRSR602129-50"/>
    </source>
</evidence>
<protein>
    <recommendedName>
        <fullName evidence="3">glutamate decarboxylase</fullName>
        <ecNumber evidence="3">4.1.1.15</ecNumber>
    </recommendedName>
</protein>
<dbReference type="PANTHER" id="PTHR43321">
    <property type="entry name" value="GLUTAMATE DECARBOXYLASE"/>
    <property type="match status" value="1"/>
</dbReference>
<dbReference type="InterPro" id="IPR015424">
    <property type="entry name" value="PyrdxlP-dep_Trfase"/>
</dbReference>
<dbReference type="GO" id="GO:0004351">
    <property type="term" value="F:glutamate decarboxylase activity"/>
    <property type="evidence" value="ECO:0007669"/>
    <property type="project" value="UniProtKB-EC"/>
</dbReference>
<evidence type="ECO:0000313" key="9">
    <source>
        <dbReference type="EMBL" id="CAD9662463.1"/>
    </source>
</evidence>
<gene>
    <name evidence="9" type="ORF">QSP1433_LOCUS336</name>
</gene>
<comment type="similarity">
    <text evidence="2 8">Belongs to the group II decarboxylase family.</text>
</comment>
<dbReference type="InterPro" id="IPR015421">
    <property type="entry name" value="PyrdxlP-dep_Trfase_major"/>
</dbReference>
<dbReference type="AlphaFoldDB" id="A0A7S2R830"/>
<evidence type="ECO:0000256" key="4">
    <source>
        <dbReference type="ARBA" id="ARBA00022898"/>
    </source>
</evidence>
<evidence type="ECO:0000256" key="3">
    <source>
        <dbReference type="ARBA" id="ARBA00012421"/>
    </source>
</evidence>
<dbReference type="PANTHER" id="PTHR43321:SF3">
    <property type="entry name" value="GLUTAMATE DECARBOXYLASE"/>
    <property type="match status" value="1"/>
</dbReference>
<organism evidence="9">
    <name type="scientific">Mucochytrium quahogii</name>
    <dbReference type="NCBI Taxonomy" id="96639"/>
    <lineage>
        <taxon>Eukaryota</taxon>
        <taxon>Sar</taxon>
        <taxon>Stramenopiles</taxon>
        <taxon>Bigyra</taxon>
        <taxon>Labyrinthulomycetes</taxon>
        <taxon>Thraustochytrida</taxon>
        <taxon>Thraustochytriidae</taxon>
        <taxon>Mucochytrium</taxon>
    </lineage>
</organism>
<accession>A0A7S2R830</accession>
<feature type="modified residue" description="N6-(pyridoxal phosphate)lysine" evidence="7">
    <location>
        <position position="108"/>
    </location>
</feature>
<dbReference type="InterPro" id="IPR002129">
    <property type="entry name" value="PyrdxlP-dep_de-COase"/>
</dbReference>
<evidence type="ECO:0000256" key="1">
    <source>
        <dbReference type="ARBA" id="ARBA00001933"/>
    </source>
</evidence>
<keyword evidence="4 7" id="KW-0663">Pyridoxal phosphate</keyword>
<dbReference type="EMBL" id="HBHK01000522">
    <property type="protein sequence ID" value="CAD9662463.1"/>
    <property type="molecule type" value="Transcribed_RNA"/>
</dbReference>
<keyword evidence="5 8" id="KW-0456">Lyase</keyword>
<evidence type="ECO:0000256" key="6">
    <source>
        <dbReference type="ARBA" id="ARBA00048868"/>
    </source>
</evidence>
<dbReference type="Gene3D" id="3.40.640.10">
    <property type="entry name" value="Type I PLP-dependent aspartate aminotransferase-like (Major domain)"/>
    <property type="match status" value="1"/>
</dbReference>
<name>A0A7S2R830_9STRA</name>
<comment type="catalytic activity">
    <reaction evidence="6">
        <text>L-glutamate + H(+) = 4-aminobutanoate + CO2</text>
        <dbReference type="Rhea" id="RHEA:17785"/>
        <dbReference type="ChEBI" id="CHEBI:15378"/>
        <dbReference type="ChEBI" id="CHEBI:16526"/>
        <dbReference type="ChEBI" id="CHEBI:29985"/>
        <dbReference type="ChEBI" id="CHEBI:59888"/>
        <dbReference type="EC" id="4.1.1.15"/>
    </reaction>
</comment>
<dbReference type="GO" id="GO:0030170">
    <property type="term" value="F:pyridoxal phosphate binding"/>
    <property type="evidence" value="ECO:0007669"/>
    <property type="project" value="InterPro"/>
</dbReference>
<dbReference type="Gene3D" id="3.90.1150.160">
    <property type="match status" value="1"/>
</dbReference>
<comment type="cofactor">
    <cofactor evidence="1 7 8">
        <name>pyridoxal 5'-phosphate</name>
        <dbReference type="ChEBI" id="CHEBI:597326"/>
    </cofactor>
</comment>
<dbReference type="Pfam" id="PF00282">
    <property type="entry name" value="Pyridoxal_deC"/>
    <property type="match status" value="1"/>
</dbReference>
<sequence>MCLYFDIEVREAEVSQDNLCLTAERAKVLIDERTIGVCPILGSTYNGEYEDVKGIHDMVQKLNKENGWDVPIHVDAASGGFVAPFTTPELLWDFRLPGVKSINASGHKFGLVYAGVGWLCFRDEASLPDEIVTHLDYLGGHQTSFTLNFSRPASQILAQYFMFLRLGFEGYTKVMNEALYSAQYLRQLLGALDAFEIVDKAHLPVVAFKLKTTKHYTLYDLQNELAGKGWQLPAYKCPPGADQVVIMRAVIRKDFTRQMVLNLFRDIAHAHDSLINNNCKAFSMDKLAAEIPPVGVSHENSGILQV</sequence>
<evidence type="ECO:0000256" key="8">
    <source>
        <dbReference type="RuleBase" id="RU000382"/>
    </source>
</evidence>
<dbReference type="GO" id="GO:0005829">
    <property type="term" value="C:cytosol"/>
    <property type="evidence" value="ECO:0007669"/>
    <property type="project" value="TreeGrafter"/>
</dbReference>
<dbReference type="GO" id="GO:0006538">
    <property type="term" value="P:L-glutamate catabolic process"/>
    <property type="evidence" value="ECO:0007669"/>
    <property type="project" value="TreeGrafter"/>
</dbReference>
<reference evidence="9" key="1">
    <citation type="submission" date="2021-01" db="EMBL/GenBank/DDBJ databases">
        <authorList>
            <person name="Corre E."/>
            <person name="Pelletier E."/>
            <person name="Niang G."/>
            <person name="Scheremetjew M."/>
            <person name="Finn R."/>
            <person name="Kale V."/>
            <person name="Holt S."/>
            <person name="Cochrane G."/>
            <person name="Meng A."/>
            <person name="Brown T."/>
            <person name="Cohen L."/>
        </authorList>
    </citation>
    <scope>NUCLEOTIDE SEQUENCE</scope>
    <source>
        <strain evidence="9">NY070348D</strain>
    </source>
</reference>
<evidence type="ECO:0000256" key="2">
    <source>
        <dbReference type="ARBA" id="ARBA00009533"/>
    </source>
</evidence>
<dbReference type="InterPro" id="IPR010107">
    <property type="entry name" value="Glutamate_decarboxylase"/>
</dbReference>
<proteinExistence type="inferred from homology"/>